<evidence type="ECO:0000313" key="2">
    <source>
        <dbReference type="EMBL" id="QZP26882.1"/>
    </source>
</evidence>
<proteinExistence type="predicted"/>
<reference evidence="1 3" key="1">
    <citation type="submission" date="2020-07" db="EMBL/GenBank/DDBJ databases">
        <title>Diversity of carbapenemase encoding genes among Pseudomonas putida group clinical isolates in a tertiary Brazilian hospital.</title>
        <authorList>
            <person name="Alberto-Lei F."/>
            <person name="Nodari C.S."/>
            <person name="Streling A.P."/>
            <person name="Paulino J.T."/>
            <person name="Bessa-Neto F.O."/>
            <person name="Cayo R."/>
            <person name="Gales A.C."/>
        </authorList>
    </citation>
    <scope>NUCLEOTIDE SEQUENCE [LARGE SCALE GENOMIC DNA]</scope>
    <source>
        <strain evidence="1 3">14802</strain>
    </source>
</reference>
<dbReference type="RefSeq" id="WP_028688703.1">
    <property type="nucleotide sequence ID" value="NZ_BQIT01000003.1"/>
</dbReference>
<dbReference type="EMBL" id="CP081966">
    <property type="protein sequence ID" value="QZP26882.1"/>
    <property type="molecule type" value="Genomic_DNA"/>
</dbReference>
<dbReference type="AlphaFoldDB" id="A0A7W2JRI7"/>
<keyword evidence="4" id="KW-1185">Reference proteome</keyword>
<evidence type="ECO:0000313" key="3">
    <source>
        <dbReference type="Proteomes" id="UP000541770"/>
    </source>
</evidence>
<reference evidence="2 4" key="2">
    <citation type="submission" date="2021-08" db="EMBL/GenBank/DDBJ databases">
        <title>Bactericidal Effect of Pseudomonas oryziphila sp. nov., a novel Pseudomonas Species Against Xanthomonas oryzae Reduces Disease Severity of Bacterial Leaf Streak of Rice.</title>
        <authorList>
            <person name="Yang R."/>
            <person name="Li S."/>
            <person name="Li Y."/>
            <person name="Yan Y."/>
            <person name="Fang Y."/>
            <person name="Zou L."/>
            <person name="Chen G."/>
        </authorList>
    </citation>
    <scope>NUCLEOTIDE SEQUENCE [LARGE SCALE GENOMIC DNA]</scope>
    <source>
        <strain evidence="2 4">DSM 17497</strain>
    </source>
</reference>
<dbReference type="EMBL" id="JACGDE010000001">
    <property type="protein sequence ID" value="MBA6063841.1"/>
    <property type="molecule type" value="Genomic_DNA"/>
</dbReference>
<sequence length="128" mass="14734">MGSPQIFMTLDFPTGEVVEQTPRNRKIRVRIREAGPYFNLMAAFATLKPTREEPGITIYGSDDDATYLLTGSDGEKFYVTAIVETWVAHRTYKGLDVNYQYSRNIKNFKQMDDAVLKLLNRVFIKTQE</sequence>
<dbReference type="Proteomes" id="UP000541770">
    <property type="component" value="Unassembled WGS sequence"/>
</dbReference>
<protein>
    <submittedName>
        <fullName evidence="1">Uncharacterized protein</fullName>
    </submittedName>
</protein>
<evidence type="ECO:0000313" key="1">
    <source>
        <dbReference type="EMBL" id="MBA6063841.1"/>
    </source>
</evidence>
<organism evidence="1 3">
    <name type="scientific">Pseudomonas mosselii</name>
    <dbReference type="NCBI Taxonomy" id="78327"/>
    <lineage>
        <taxon>Bacteria</taxon>
        <taxon>Pseudomonadati</taxon>
        <taxon>Pseudomonadota</taxon>
        <taxon>Gammaproteobacteria</taxon>
        <taxon>Pseudomonadales</taxon>
        <taxon>Pseudomonadaceae</taxon>
        <taxon>Pseudomonas</taxon>
    </lineage>
</organism>
<dbReference type="Proteomes" id="UP000825591">
    <property type="component" value="Chromosome"/>
</dbReference>
<accession>A0A7W2JRI7</accession>
<evidence type="ECO:0000313" key="4">
    <source>
        <dbReference type="Proteomes" id="UP000825591"/>
    </source>
</evidence>
<name>A0A7W2JRI7_9PSED</name>
<gene>
    <name evidence="1" type="ORF">H4C75_03580</name>
    <name evidence="2" type="ORF">K5H97_00560</name>
</gene>